<dbReference type="NCBIfam" id="TIGR01451">
    <property type="entry name" value="B_ant_repeat"/>
    <property type="match status" value="2"/>
</dbReference>
<dbReference type="PANTHER" id="PTHR34819">
    <property type="entry name" value="LARGE CYSTEINE-RICH PERIPLASMIC PROTEIN OMCB"/>
    <property type="match status" value="1"/>
</dbReference>
<dbReference type="EMBL" id="JAMZFV010000002">
    <property type="protein sequence ID" value="MCP1109292.1"/>
    <property type="molecule type" value="Genomic_DNA"/>
</dbReference>
<protein>
    <recommendedName>
        <fullName evidence="4">DUF11 domain-containing protein</fullName>
    </recommendedName>
</protein>
<keyword evidence="3" id="KW-1185">Reference proteome</keyword>
<keyword evidence="1" id="KW-0732">Signal</keyword>
<accession>A0ABT1EJ09</accession>
<evidence type="ECO:0008006" key="4">
    <source>
        <dbReference type="Google" id="ProtNLM"/>
    </source>
</evidence>
<dbReference type="PANTHER" id="PTHR34819:SF3">
    <property type="entry name" value="CELL SURFACE PROTEIN"/>
    <property type="match status" value="1"/>
</dbReference>
<feature type="signal peptide" evidence="1">
    <location>
        <begin position="1"/>
        <end position="23"/>
    </location>
</feature>
<feature type="chain" id="PRO_5047096765" description="DUF11 domain-containing protein" evidence="1">
    <location>
        <begin position="24"/>
        <end position="608"/>
    </location>
</feature>
<evidence type="ECO:0000256" key="1">
    <source>
        <dbReference type="SAM" id="SignalP"/>
    </source>
</evidence>
<name>A0ABT1EJ09_9FIRM</name>
<dbReference type="RefSeq" id="WP_262068193.1">
    <property type="nucleotide sequence ID" value="NZ_JAMXOC010000002.1"/>
</dbReference>
<reference evidence="2 3" key="1">
    <citation type="journal article" date="2022" name="Genome Biol. Evol.">
        <title>Host diet, physiology and behaviors set the stage for Lachnospiraceae cladogenesis.</title>
        <authorList>
            <person name="Vera-Ponce De Leon A."/>
            <person name="Schneider M."/>
            <person name="Jahnes B.C."/>
            <person name="Sadowski V."/>
            <person name="Camuy-Velez L.A."/>
            <person name="Duan J."/>
            <person name="Sabree Z.L."/>
        </authorList>
    </citation>
    <scope>NUCLEOTIDE SEQUENCE [LARGE SCALE GENOMIC DNA]</scope>
    <source>
        <strain evidence="2 3">PAL227</strain>
    </source>
</reference>
<evidence type="ECO:0000313" key="2">
    <source>
        <dbReference type="EMBL" id="MCP1109292.1"/>
    </source>
</evidence>
<sequence length="608" mass="66752">MKYLKSIFLCTLGWLLISLSVYADEAIPDDKEGTTPKIEMIVESNLAARFKLKITVQETEETEKSEELIIETKETKNGEVTFYQGKQEVAIESLIPNYTGVIKVTQETWVNDDKKSSLNGWLLEQTVREIECENGRIASGDGVITFRNAQLGGNVKLEKSSASGHVLVGELVTESIKVINKGQVDLTALKVSDKALVNYDLEAPGQGLNLFKKKDEAEEALLPWVDYEFDLETGTITLLKPLLVNEIVRIEFAFTPEEARAYESDVVLEGEQVGTPEVKVYDTLTHSVPVSTPLHPEVALSAEHSSKEDAAIGSTVIYKLTVTNTGSDELKEIRISDKYLKTYIGQSYHFEEDSLKVKKGKEELSLAKDYTFANDNTGGEITLLESLPVAEKLVVTFAIRMEGLGEYENEAIVRALGSERGTEVSTDATVGLLVKEPTVSKVKLTQTTDKKEVSLGTPVNYTLKIENAGNGVLEGIRIENELFTRGATGLQVLKNKKVLAPGEDYRLNGEELQITTQLNPDKDTLTIVYTYTPTLITDSLESESFVYAGTFGSEETVTASSRNIVAVTIGEEGLIVPREALPSVKGKKGYPEIHPVIPGDEVTPLAVN</sequence>
<gene>
    <name evidence="2" type="ORF">NK118_03395</name>
</gene>
<evidence type="ECO:0000313" key="3">
    <source>
        <dbReference type="Proteomes" id="UP001523565"/>
    </source>
</evidence>
<dbReference type="InterPro" id="IPR047589">
    <property type="entry name" value="DUF11_rpt"/>
</dbReference>
<dbReference type="Proteomes" id="UP001523565">
    <property type="component" value="Unassembled WGS sequence"/>
</dbReference>
<dbReference type="Gene3D" id="2.60.40.740">
    <property type="match status" value="1"/>
</dbReference>
<dbReference type="InterPro" id="IPR051172">
    <property type="entry name" value="Chlamydia_OmcB"/>
</dbReference>
<proteinExistence type="predicted"/>
<comment type="caution">
    <text evidence="2">The sequence shown here is derived from an EMBL/GenBank/DDBJ whole genome shotgun (WGS) entry which is preliminary data.</text>
</comment>
<organism evidence="2 3">
    <name type="scientific">Ohessyouella blattaphilus</name>
    <dbReference type="NCBI Taxonomy" id="2949333"/>
    <lineage>
        <taxon>Bacteria</taxon>
        <taxon>Bacillati</taxon>
        <taxon>Bacillota</taxon>
        <taxon>Clostridia</taxon>
        <taxon>Lachnospirales</taxon>
        <taxon>Lachnospiraceae</taxon>
        <taxon>Ohessyouella</taxon>
    </lineage>
</organism>